<dbReference type="AlphaFoldDB" id="A0A419W814"/>
<dbReference type="Proteomes" id="UP000283387">
    <property type="component" value="Unassembled WGS sequence"/>
</dbReference>
<dbReference type="EMBL" id="RAPN01000001">
    <property type="protein sequence ID" value="RKD91613.1"/>
    <property type="molecule type" value="Genomic_DNA"/>
</dbReference>
<keyword evidence="2" id="KW-1185">Reference proteome</keyword>
<evidence type="ECO:0000313" key="2">
    <source>
        <dbReference type="Proteomes" id="UP000283387"/>
    </source>
</evidence>
<gene>
    <name evidence="1" type="ORF">BC643_1971</name>
</gene>
<sequence>MTTAILFSLNQTYLYEKNLLITLLIVRYKDTPRFR</sequence>
<comment type="caution">
    <text evidence="1">The sequence shown here is derived from an EMBL/GenBank/DDBJ whole genome shotgun (WGS) entry which is preliminary data.</text>
</comment>
<protein>
    <submittedName>
        <fullName evidence="1">Uncharacterized protein</fullName>
    </submittedName>
</protein>
<accession>A0A419W814</accession>
<organism evidence="1 2">
    <name type="scientific">Mangrovibacterium diazotrophicum</name>
    <dbReference type="NCBI Taxonomy" id="1261403"/>
    <lineage>
        <taxon>Bacteria</taxon>
        <taxon>Pseudomonadati</taxon>
        <taxon>Bacteroidota</taxon>
        <taxon>Bacteroidia</taxon>
        <taxon>Marinilabiliales</taxon>
        <taxon>Prolixibacteraceae</taxon>
        <taxon>Mangrovibacterium</taxon>
    </lineage>
</organism>
<name>A0A419W814_9BACT</name>
<reference evidence="1 2" key="1">
    <citation type="submission" date="2018-09" db="EMBL/GenBank/DDBJ databases">
        <title>Genomic Encyclopedia of Archaeal and Bacterial Type Strains, Phase II (KMG-II): from individual species to whole genera.</title>
        <authorList>
            <person name="Goeker M."/>
        </authorList>
    </citation>
    <scope>NUCLEOTIDE SEQUENCE [LARGE SCALE GENOMIC DNA]</scope>
    <source>
        <strain evidence="1 2">DSM 27148</strain>
    </source>
</reference>
<proteinExistence type="predicted"/>
<evidence type="ECO:0000313" key="1">
    <source>
        <dbReference type="EMBL" id="RKD91613.1"/>
    </source>
</evidence>